<reference evidence="2" key="1">
    <citation type="journal article" date="2005" name="Int. J. Syst. Evol. Microbiol.">
        <title>Methanofollis formosanus sp. nov., isolated from a fish pond.</title>
        <authorList>
            <person name="Wu S.Y."/>
            <person name="Chen S.C."/>
            <person name="Lai M.C."/>
        </authorList>
    </citation>
    <scope>NUCLEOTIDE SEQUENCE</scope>
    <source>
        <strain evidence="2">ML15</strain>
    </source>
</reference>
<name>A0A8G1A0P2_9EURY</name>
<dbReference type="CDD" id="cd02440">
    <property type="entry name" value="AdoMet_MTases"/>
    <property type="match status" value="1"/>
</dbReference>
<dbReference type="Gene3D" id="3.40.50.150">
    <property type="entry name" value="Vaccinia Virus protein VP39"/>
    <property type="match status" value="1"/>
</dbReference>
<keyword evidence="2" id="KW-0489">Methyltransferase</keyword>
<dbReference type="GO" id="GO:0032259">
    <property type="term" value="P:methylation"/>
    <property type="evidence" value="ECO:0007669"/>
    <property type="project" value="UniProtKB-KW"/>
</dbReference>
<dbReference type="EMBL" id="CP037968">
    <property type="protein sequence ID" value="QYZ78875.1"/>
    <property type="molecule type" value="Genomic_DNA"/>
</dbReference>
<dbReference type="InterPro" id="IPR013216">
    <property type="entry name" value="Methyltransf_11"/>
</dbReference>
<accession>A0A8G1A0P2</accession>
<feature type="domain" description="Methyltransferase type 11" evidence="1">
    <location>
        <begin position="60"/>
        <end position="154"/>
    </location>
</feature>
<protein>
    <submittedName>
        <fullName evidence="2">Class I SAM-dependent methyltransferase</fullName>
    </submittedName>
</protein>
<reference evidence="2" key="2">
    <citation type="submission" date="2019-03" db="EMBL/GenBank/DDBJ databases">
        <authorList>
            <person name="Chen S.-C."/>
            <person name="Wu S.-Y."/>
            <person name="Lai M.-C."/>
        </authorList>
    </citation>
    <scope>NUCLEOTIDE SEQUENCE</scope>
    <source>
        <strain evidence="2">ML15</strain>
    </source>
</reference>
<keyword evidence="3" id="KW-1185">Reference proteome</keyword>
<proteinExistence type="predicted"/>
<dbReference type="RefSeq" id="WP_220682646.1">
    <property type="nucleotide sequence ID" value="NZ_CP037968.1"/>
</dbReference>
<dbReference type="OrthoDB" id="57427at2157"/>
<dbReference type="PANTHER" id="PTHR43861">
    <property type="entry name" value="TRANS-ACONITATE 2-METHYLTRANSFERASE-RELATED"/>
    <property type="match status" value="1"/>
</dbReference>
<dbReference type="GO" id="GO:0008757">
    <property type="term" value="F:S-adenosylmethionine-dependent methyltransferase activity"/>
    <property type="evidence" value="ECO:0007669"/>
    <property type="project" value="InterPro"/>
</dbReference>
<sequence>MTARRTDEKRPDREQEPLRLWGRAAGRYAGDRSAASTFHASIYLPVVDVMLGDVRNKKILDAGCGNGKYAKKLASAGATVIGIDGSPEMIRLACRDNAHPLVMYAVTDLTRPLPVRSRSMDIVVANMVLMDLPEIETCTGEFSRILRDGGMFVFSITHPAFFCSDWVGDESGPRPYKMVRDYLHQKTESLDFWGETFHYHRPLSDYFRVLERNGLTVISLEEPVPHIGADETDPRILCHLRVPSFLVAKAALRKGN</sequence>
<evidence type="ECO:0000313" key="3">
    <source>
        <dbReference type="Proteomes" id="UP000826709"/>
    </source>
</evidence>
<evidence type="ECO:0000259" key="1">
    <source>
        <dbReference type="Pfam" id="PF08241"/>
    </source>
</evidence>
<dbReference type="SUPFAM" id="SSF53335">
    <property type="entry name" value="S-adenosyl-L-methionine-dependent methyltransferases"/>
    <property type="match status" value="1"/>
</dbReference>
<dbReference type="KEGG" id="mfk:E2N92_05265"/>
<evidence type="ECO:0000313" key="2">
    <source>
        <dbReference type="EMBL" id="QYZ78875.1"/>
    </source>
</evidence>
<dbReference type="Pfam" id="PF08241">
    <property type="entry name" value="Methyltransf_11"/>
    <property type="match status" value="1"/>
</dbReference>
<organism evidence="2 3">
    <name type="scientific">Methanofollis formosanus</name>
    <dbReference type="NCBI Taxonomy" id="299308"/>
    <lineage>
        <taxon>Archaea</taxon>
        <taxon>Methanobacteriati</taxon>
        <taxon>Methanobacteriota</taxon>
        <taxon>Stenosarchaea group</taxon>
        <taxon>Methanomicrobia</taxon>
        <taxon>Methanomicrobiales</taxon>
        <taxon>Methanomicrobiaceae</taxon>
        <taxon>Methanofollis</taxon>
    </lineage>
</organism>
<gene>
    <name evidence="2" type="ORF">E2N92_05265</name>
</gene>
<dbReference type="InterPro" id="IPR029063">
    <property type="entry name" value="SAM-dependent_MTases_sf"/>
</dbReference>
<dbReference type="AlphaFoldDB" id="A0A8G1A0P2"/>
<dbReference type="PANTHER" id="PTHR43861:SF1">
    <property type="entry name" value="TRANS-ACONITATE 2-METHYLTRANSFERASE"/>
    <property type="match status" value="1"/>
</dbReference>
<keyword evidence="2" id="KW-0808">Transferase</keyword>
<dbReference type="Proteomes" id="UP000826709">
    <property type="component" value="Chromosome"/>
</dbReference>